<dbReference type="AlphaFoldDB" id="A0A538UDL8"/>
<organism evidence="4 5">
    <name type="scientific">Eiseniibacteriota bacterium</name>
    <dbReference type="NCBI Taxonomy" id="2212470"/>
    <lineage>
        <taxon>Bacteria</taxon>
        <taxon>Candidatus Eiseniibacteriota</taxon>
    </lineage>
</organism>
<dbReference type="InterPro" id="IPR036680">
    <property type="entry name" value="SPOR-like_sf"/>
</dbReference>
<sequence>MRRALAALALLVALAGCATLPPPAPTHAGTPPAPAAGTPPATPAPGTPVGTTASGGTISLNGAPPAGAHAPAGVDSTPSPEAVAVLNTIPEPLGGTSASRPGGPAGASAGASPAAPAAAPATAGASPATPSAAPAPAGAAASDSAAVPVPEPTQPLGDRPGSVAALPESLMAAAPAASADTTHAPAAATSPDSCWRVQVAAPPEKGRADRMAEAARSQLLIAVVVEKEAGLYKVRTRDCYSAAAAEDLKRRAVGSGFEGAFRFLKKAR</sequence>
<reference evidence="4 5" key="1">
    <citation type="journal article" date="2019" name="Nat. Microbiol.">
        <title>Mediterranean grassland soil C-N compound turnover is dependent on rainfall and depth, and is mediated by genomically divergent microorganisms.</title>
        <authorList>
            <person name="Diamond S."/>
            <person name="Andeer P.F."/>
            <person name="Li Z."/>
            <person name="Crits-Christoph A."/>
            <person name="Burstein D."/>
            <person name="Anantharaman K."/>
            <person name="Lane K.R."/>
            <person name="Thomas B.C."/>
            <person name="Pan C."/>
            <person name="Northen T.R."/>
            <person name="Banfield J.F."/>
        </authorList>
    </citation>
    <scope>NUCLEOTIDE SEQUENCE [LARGE SCALE GENOMIC DNA]</scope>
    <source>
        <strain evidence="4">WS_11</strain>
    </source>
</reference>
<keyword evidence="2" id="KW-0732">Signal</keyword>
<evidence type="ECO:0000256" key="1">
    <source>
        <dbReference type="SAM" id="MobiDB-lite"/>
    </source>
</evidence>
<evidence type="ECO:0000259" key="3">
    <source>
        <dbReference type="PROSITE" id="PS51724"/>
    </source>
</evidence>
<evidence type="ECO:0000313" key="5">
    <source>
        <dbReference type="Proteomes" id="UP000319771"/>
    </source>
</evidence>
<feature type="region of interest" description="Disordered" evidence="1">
    <location>
        <begin position="25"/>
        <end position="163"/>
    </location>
</feature>
<proteinExistence type="predicted"/>
<feature type="compositionally biased region" description="Low complexity" evidence="1">
    <location>
        <begin position="47"/>
        <end position="73"/>
    </location>
</feature>
<dbReference type="EMBL" id="VBPB01000027">
    <property type="protein sequence ID" value="TMQ73953.1"/>
    <property type="molecule type" value="Genomic_DNA"/>
</dbReference>
<evidence type="ECO:0000256" key="2">
    <source>
        <dbReference type="SAM" id="SignalP"/>
    </source>
</evidence>
<feature type="compositionally biased region" description="Low complexity" evidence="1">
    <location>
        <begin position="26"/>
        <end position="39"/>
    </location>
</feature>
<dbReference type="PROSITE" id="PS51724">
    <property type="entry name" value="SPOR"/>
    <property type="match status" value="1"/>
</dbReference>
<feature type="compositionally biased region" description="Low complexity" evidence="1">
    <location>
        <begin position="94"/>
        <end position="146"/>
    </location>
</feature>
<dbReference type="SUPFAM" id="SSF110997">
    <property type="entry name" value="Sporulation related repeat"/>
    <property type="match status" value="1"/>
</dbReference>
<protein>
    <submittedName>
        <fullName evidence="4">SPOR domain-containing protein</fullName>
    </submittedName>
</protein>
<feature type="chain" id="PRO_5022076293" evidence="2">
    <location>
        <begin position="29"/>
        <end position="268"/>
    </location>
</feature>
<feature type="domain" description="SPOR" evidence="3">
    <location>
        <begin position="189"/>
        <end position="267"/>
    </location>
</feature>
<gene>
    <name evidence="4" type="ORF">E6K81_02015</name>
</gene>
<comment type="caution">
    <text evidence="4">The sequence shown here is derived from an EMBL/GenBank/DDBJ whole genome shotgun (WGS) entry which is preliminary data.</text>
</comment>
<dbReference type="Gene3D" id="3.30.70.1070">
    <property type="entry name" value="Sporulation related repeat"/>
    <property type="match status" value="1"/>
</dbReference>
<name>A0A538UDL8_UNCEI</name>
<dbReference type="PROSITE" id="PS51257">
    <property type="entry name" value="PROKAR_LIPOPROTEIN"/>
    <property type="match status" value="1"/>
</dbReference>
<accession>A0A538UDL8</accession>
<dbReference type="Pfam" id="PF05036">
    <property type="entry name" value="SPOR"/>
    <property type="match status" value="1"/>
</dbReference>
<evidence type="ECO:0000313" key="4">
    <source>
        <dbReference type="EMBL" id="TMQ73953.1"/>
    </source>
</evidence>
<feature type="signal peptide" evidence="2">
    <location>
        <begin position="1"/>
        <end position="28"/>
    </location>
</feature>
<dbReference type="GO" id="GO:0042834">
    <property type="term" value="F:peptidoglycan binding"/>
    <property type="evidence" value="ECO:0007669"/>
    <property type="project" value="InterPro"/>
</dbReference>
<dbReference type="Proteomes" id="UP000319771">
    <property type="component" value="Unassembled WGS sequence"/>
</dbReference>
<dbReference type="InterPro" id="IPR007730">
    <property type="entry name" value="SPOR-like_dom"/>
</dbReference>